<keyword evidence="2" id="KW-1133">Transmembrane helix</keyword>
<feature type="coiled-coil region" evidence="1">
    <location>
        <begin position="10"/>
        <end position="44"/>
    </location>
</feature>
<feature type="transmembrane region" description="Helical" evidence="2">
    <location>
        <begin position="73"/>
        <end position="92"/>
    </location>
</feature>
<dbReference type="Proteomes" id="UP000479710">
    <property type="component" value="Unassembled WGS sequence"/>
</dbReference>
<sequence>MWEQRAGTIIGKLSDDNKDLRKTVDRLEKEWRDLLRTLAAFEEERRLNLILDKERYDEVLEAAKASSSAKRKVIWFLSASLVATTVLVRVTGM</sequence>
<dbReference type="EMBL" id="SPHZ02000001">
    <property type="protein sequence ID" value="KAF0932477.1"/>
    <property type="molecule type" value="Genomic_DNA"/>
</dbReference>
<protein>
    <submittedName>
        <fullName evidence="3">Uncharacterized protein</fullName>
    </submittedName>
</protein>
<reference evidence="3 4" key="1">
    <citation type="submission" date="2019-11" db="EMBL/GenBank/DDBJ databases">
        <title>Whole genome sequence of Oryza granulata.</title>
        <authorList>
            <person name="Li W."/>
        </authorList>
    </citation>
    <scope>NUCLEOTIDE SEQUENCE [LARGE SCALE GENOMIC DNA]</scope>
    <source>
        <strain evidence="4">cv. Menghai</strain>
        <tissue evidence="3">Leaf</tissue>
    </source>
</reference>
<evidence type="ECO:0000256" key="2">
    <source>
        <dbReference type="SAM" id="Phobius"/>
    </source>
</evidence>
<keyword evidence="2" id="KW-0472">Membrane</keyword>
<gene>
    <name evidence="3" type="ORF">E2562_010375</name>
</gene>
<keyword evidence="4" id="KW-1185">Reference proteome</keyword>
<evidence type="ECO:0000256" key="1">
    <source>
        <dbReference type="SAM" id="Coils"/>
    </source>
</evidence>
<dbReference type="AlphaFoldDB" id="A0A6G1F6D8"/>
<evidence type="ECO:0000313" key="4">
    <source>
        <dbReference type="Proteomes" id="UP000479710"/>
    </source>
</evidence>
<comment type="caution">
    <text evidence="3">The sequence shown here is derived from an EMBL/GenBank/DDBJ whole genome shotgun (WGS) entry which is preliminary data.</text>
</comment>
<organism evidence="3 4">
    <name type="scientific">Oryza meyeriana var. granulata</name>
    <dbReference type="NCBI Taxonomy" id="110450"/>
    <lineage>
        <taxon>Eukaryota</taxon>
        <taxon>Viridiplantae</taxon>
        <taxon>Streptophyta</taxon>
        <taxon>Embryophyta</taxon>
        <taxon>Tracheophyta</taxon>
        <taxon>Spermatophyta</taxon>
        <taxon>Magnoliopsida</taxon>
        <taxon>Liliopsida</taxon>
        <taxon>Poales</taxon>
        <taxon>Poaceae</taxon>
        <taxon>BOP clade</taxon>
        <taxon>Oryzoideae</taxon>
        <taxon>Oryzeae</taxon>
        <taxon>Oryzinae</taxon>
        <taxon>Oryza</taxon>
        <taxon>Oryza meyeriana</taxon>
    </lineage>
</organism>
<evidence type="ECO:0000313" key="3">
    <source>
        <dbReference type="EMBL" id="KAF0932477.1"/>
    </source>
</evidence>
<proteinExistence type="predicted"/>
<accession>A0A6G1F6D8</accession>
<name>A0A6G1F6D8_9ORYZ</name>
<keyword evidence="2" id="KW-0812">Transmembrane</keyword>
<keyword evidence="1" id="KW-0175">Coiled coil</keyword>